<gene>
    <name evidence="1" type="ORF">GCM10022254_10310</name>
</gene>
<evidence type="ECO:0000313" key="1">
    <source>
        <dbReference type="EMBL" id="GAA4226166.1"/>
    </source>
</evidence>
<organism evidence="1 2">
    <name type="scientific">Actinomadura meridiana</name>
    <dbReference type="NCBI Taxonomy" id="559626"/>
    <lineage>
        <taxon>Bacteria</taxon>
        <taxon>Bacillati</taxon>
        <taxon>Actinomycetota</taxon>
        <taxon>Actinomycetes</taxon>
        <taxon>Streptosporangiales</taxon>
        <taxon>Thermomonosporaceae</taxon>
        <taxon>Actinomadura</taxon>
    </lineage>
</organism>
<comment type="caution">
    <text evidence="1">The sequence shown here is derived from an EMBL/GenBank/DDBJ whole genome shotgun (WGS) entry which is preliminary data.</text>
</comment>
<protein>
    <submittedName>
        <fullName evidence="1">Uncharacterized protein</fullName>
    </submittedName>
</protein>
<keyword evidence="2" id="KW-1185">Reference proteome</keyword>
<evidence type="ECO:0000313" key="2">
    <source>
        <dbReference type="Proteomes" id="UP001501710"/>
    </source>
</evidence>
<proteinExistence type="predicted"/>
<dbReference type="EMBL" id="BAABAS010000004">
    <property type="protein sequence ID" value="GAA4226166.1"/>
    <property type="molecule type" value="Genomic_DNA"/>
</dbReference>
<dbReference type="Proteomes" id="UP001501710">
    <property type="component" value="Unassembled WGS sequence"/>
</dbReference>
<sequence>MATTTAVVTIGCSSHSQRHRVRDATTSPSAMTDAHPMCRDGMAAYWLAIVSLCGDPYTAGPNRAAVSMSPVVGSIRGGASGTSRCRASAAAVSATSTRRTHL</sequence>
<accession>A0ABP8BTX3</accession>
<name>A0ABP8BTX3_9ACTN</name>
<reference evidence="2" key="1">
    <citation type="journal article" date="2019" name="Int. J. Syst. Evol. Microbiol.">
        <title>The Global Catalogue of Microorganisms (GCM) 10K type strain sequencing project: providing services to taxonomists for standard genome sequencing and annotation.</title>
        <authorList>
            <consortium name="The Broad Institute Genomics Platform"/>
            <consortium name="The Broad Institute Genome Sequencing Center for Infectious Disease"/>
            <person name="Wu L."/>
            <person name="Ma J."/>
        </authorList>
    </citation>
    <scope>NUCLEOTIDE SEQUENCE [LARGE SCALE GENOMIC DNA]</scope>
    <source>
        <strain evidence="2">JCM 17440</strain>
    </source>
</reference>